<dbReference type="PANTHER" id="PTHR47447">
    <property type="entry name" value="OS03G0856100 PROTEIN"/>
    <property type="match status" value="1"/>
</dbReference>
<comment type="caution">
    <text evidence="2">The sequence shown here is derived from an EMBL/GenBank/DDBJ whole genome shotgun (WGS) entry which is preliminary data.</text>
</comment>
<name>A0ABP0ILU4_9DINO</name>
<dbReference type="EMBL" id="CAXAMM010004446">
    <property type="protein sequence ID" value="CAK9003576.1"/>
    <property type="molecule type" value="Genomic_DNA"/>
</dbReference>
<keyword evidence="3" id="KW-1185">Reference proteome</keyword>
<accession>A0ABP0ILU4</accession>
<proteinExistence type="predicted"/>
<evidence type="ECO:0000313" key="3">
    <source>
        <dbReference type="Proteomes" id="UP001642464"/>
    </source>
</evidence>
<reference evidence="2 3" key="1">
    <citation type="submission" date="2024-02" db="EMBL/GenBank/DDBJ databases">
        <authorList>
            <person name="Chen Y."/>
            <person name="Shah S."/>
            <person name="Dougan E. K."/>
            <person name="Thang M."/>
            <person name="Chan C."/>
        </authorList>
    </citation>
    <scope>NUCLEOTIDE SEQUENCE [LARGE SCALE GENOMIC DNA]</scope>
</reference>
<evidence type="ECO:0000313" key="2">
    <source>
        <dbReference type="EMBL" id="CAK9003576.1"/>
    </source>
</evidence>
<protein>
    <submittedName>
        <fullName evidence="2">Chloroplastic (ZmPPR10)</fullName>
    </submittedName>
</protein>
<gene>
    <name evidence="2" type="ORF">SCF082_LOCUS7803</name>
</gene>
<dbReference type="PANTHER" id="PTHR47447:SF17">
    <property type="entry name" value="OS12G0638900 PROTEIN"/>
    <property type="match status" value="1"/>
</dbReference>
<dbReference type="Gene3D" id="1.25.40.10">
    <property type="entry name" value="Tetratricopeptide repeat domain"/>
    <property type="match status" value="3"/>
</dbReference>
<evidence type="ECO:0000256" key="1">
    <source>
        <dbReference type="ARBA" id="ARBA00022737"/>
    </source>
</evidence>
<dbReference type="InterPro" id="IPR011990">
    <property type="entry name" value="TPR-like_helical_dom_sf"/>
</dbReference>
<dbReference type="Proteomes" id="UP001642464">
    <property type="component" value="Unassembled WGS sequence"/>
</dbReference>
<sequence length="777" mass="85849">MRDGPHPGPAWQNLRAATQQLQRLPTRLWPQSLQLLEELKQKQLQPDSFVCSSSTASLGRARAWRWALELLEHAVKGATDELGATNGAPPDIVCLNAAAASSVNANAWPQGIELFELARRTALQPDSETARSLISLKTAWAGALQVVSAMSISDRLPHLTAVIESFGTAQWPIALVLFNHVQQLMLASRAFVEAILKTNCWSRNLHLLTQAVPNQVQDAALHRHVLLSCLRSGKLKVALRLLERCDSRGLQPTVAMRGAFVAACENTGRWREALAAVRMGLPDRAMCNSLLCMCRRRSAWERSLRLLSGASLSLSLSLLGRAKRCGWALGLALFGQRAARADRADGAAWDAAIDSAGADGTGWKVALELLRTKPTISLHGYGAAMAALGLHGSRHWRRCTDLLGEVPSTGLRLNAITLSTVLASVQEFRHWEWASEMMSAMRLQWLEVNSYCFNALVACSEKAKAWRFALQTMRCMESWAVPADRYSAASSISSCEKAQQWLWAIWLFHTAPASAEEVEAETLTSAIQHTAVLSGVRGAPWRWALDFLEKDVPPELSEVLTIDATLHLLTSTTHSSHSFRKARRFLQELHWPGLRRGAAVQRLPARVELREALMAAELLEECDALTAEDARSFSRFYGRFNLARLDEQCPAALPSWHLKSSLQSRLLFSEGVLDLRVSSADGAREPIWKPMGCSDTRSLSWRSPGQVTAQLVACWTSVFIPTTGHWRKVMGHCEDGEDERLAAVSGEGRRGPHAERQALIRILQELGGDNLKKRKRG</sequence>
<keyword evidence="1" id="KW-0677">Repeat</keyword>
<organism evidence="2 3">
    <name type="scientific">Durusdinium trenchii</name>
    <dbReference type="NCBI Taxonomy" id="1381693"/>
    <lineage>
        <taxon>Eukaryota</taxon>
        <taxon>Sar</taxon>
        <taxon>Alveolata</taxon>
        <taxon>Dinophyceae</taxon>
        <taxon>Suessiales</taxon>
        <taxon>Symbiodiniaceae</taxon>
        <taxon>Durusdinium</taxon>
    </lineage>
</organism>